<keyword evidence="3" id="KW-1185">Reference proteome</keyword>
<feature type="compositionally biased region" description="Basic and acidic residues" evidence="1">
    <location>
        <begin position="219"/>
        <end position="233"/>
    </location>
</feature>
<reference evidence="2 3" key="1">
    <citation type="journal article" date="2023" name="Proc. Natl. Acad. Sci. U.S.A.">
        <title>A global phylogenomic analysis of the shiitake genus Lentinula.</title>
        <authorList>
            <person name="Sierra-Patev S."/>
            <person name="Min B."/>
            <person name="Naranjo-Ortiz M."/>
            <person name="Looney B."/>
            <person name="Konkel Z."/>
            <person name="Slot J.C."/>
            <person name="Sakamoto Y."/>
            <person name="Steenwyk J.L."/>
            <person name="Rokas A."/>
            <person name="Carro J."/>
            <person name="Camarero S."/>
            <person name="Ferreira P."/>
            <person name="Molpeceres G."/>
            <person name="Ruiz-Duenas F.J."/>
            <person name="Serrano A."/>
            <person name="Henrissat B."/>
            <person name="Drula E."/>
            <person name="Hughes K.W."/>
            <person name="Mata J.L."/>
            <person name="Ishikawa N.K."/>
            <person name="Vargas-Isla R."/>
            <person name="Ushijima S."/>
            <person name="Smith C.A."/>
            <person name="Donoghue J."/>
            <person name="Ahrendt S."/>
            <person name="Andreopoulos W."/>
            <person name="He G."/>
            <person name="LaButti K."/>
            <person name="Lipzen A."/>
            <person name="Ng V."/>
            <person name="Riley R."/>
            <person name="Sandor L."/>
            <person name="Barry K."/>
            <person name="Martinez A.T."/>
            <person name="Xiao Y."/>
            <person name="Gibbons J.G."/>
            <person name="Terashima K."/>
            <person name="Grigoriev I.V."/>
            <person name="Hibbett D."/>
        </authorList>
    </citation>
    <scope>NUCLEOTIDE SEQUENCE [LARGE SCALE GENOMIC DNA]</scope>
    <source>
        <strain evidence="2 3">TFB7810</strain>
    </source>
</reference>
<feature type="region of interest" description="Disordered" evidence="1">
    <location>
        <begin position="372"/>
        <end position="392"/>
    </location>
</feature>
<feature type="region of interest" description="Disordered" evidence="1">
    <location>
        <begin position="72"/>
        <end position="114"/>
    </location>
</feature>
<dbReference type="Proteomes" id="UP001142393">
    <property type="component" value="Unassembled WGS sequence"/>
</dbReference>
<feature type="region of interest" description="Disordered" evidence="1">
    <location>
        <begin position="534"/>
        <end position="558"/>
    </location>
</feature>
<evidence type="ECO:0000313" key="3">
    <source>
        <dbReference type="Proteomes" id="UP001142393"/>
    </source>
</evidence>
<feature type="compositionally biased region" description="Low complexity" evidence="1">
    <location>
        <begin position="1"/>
        <end position="11"/>
    </location>
</feature>
<name>A0A9W8NS87_9AGAR</name>
<comment type="caution">
    <text evidence="2">The sequence shown here is derived from an EMBL/GenBank/DDBJ whole genome shotgun (WGS) entry which is preliminary data.</text>
</comment>
<protein>
    <submittedName>
        <fullName evidence="2">Uncharacterized protein</fullName>
    </submittedName>
</protein>
<feature type="compositionally biased region" description="Basic and acidic residues" evidence="1">
    <location>
        <begin position="250"/>
        <end position="267"/>
    </location>
</feature>
<feature type="compositionally biased region" description="Polar residues" evidence="1">
    <location>
        <begin position="675"/>
        <end position="685"/>
    </location>
</feature>
<feature type="region of interest" description="Disordered" evidence="1">
    <location>
        <begin position="314"/>
        <end position="355"/>
    </location>
</feature>
<feature type="region of interest" description="Disordered" evidence="1">
    <location>
        <begin position="1"/>
        <end position="45"/>
    </location>
</feature>
<dbReference type="AlphaFoldDB" id="A0A9W8NS87"/>
<feature type="region of interest" description="Disordered" evidence="1">
    <location>
        <begin position="188"/>
        <end position="292"/>
    </location>
</feature>
<proteinExistence type="predicted"/>
<evidence type="ECO:0000256" key="1">
    <source>
        <dbReference type="SAM" id="MobiDB-lite"/>
    </source>
</evidence>
<feature type="compositionally biased region" description="Polar residues" evidence="1">
    <location>
        <begin position="373"/>
        <end position="389"/>
    </location>
</feature>
<organism evidence="2 3">
    <name type="scientific">Lentinula detonsa</name>
    <dbReference type="NCBI Taxonomy" id="2804962"/>
    <lineage>
        <taxon>Eukaryota</taxon>
        <taxon>Fungi</taxon>
        <taxon>Dikarya</taxon>
        <taxon>Basidiomycota</taxon>
        <taxon>Agaricomycotina</taxon>
        <taxon>Agaricomycetes</taxon>
        <taxon>Agaricomycetidae</taxon>
        <taxon>Agaricales</taxon>
        <taxon>Marasmiineae</taxon>
        <taxon>Omphalotaceae</taxon>
        <taxon>Lentinula</taxon>
    </lineage>
</organism>
<feature type="compositionally biased region" description="Polar residues" evidence="1">
    <location>
        <begin position="590"/>
        <end position="599"/>
    </location>
</feature>
<gene>
    <name evidence="2" type="ORF">DFH05DRAFT_472995</name>
</gene>
<feature type="compositionally biased region" description="Basic and acidic residues" evidence="1">
    <location>
        <begin position="534"/>
        <end position="547"/>
    </location>
</feature>
<feature type="region of interest" description="Disordered" evidence="1">
    <location>
        <begin position="585"/>
        <end position="604"/>
    </location>
</feature>
<sequence>MDSVNSASDSPANPPSNPSLNSLAPPFPASESQPQAAVKALKSTKKPTPQYLAALILNATDPDDQIIRNPLVRPGGTHVSANRSMRNVPKVPPSKRHSPSVAEQAVEQPGSGVAAEGETEHLGKLKRAGVPAGLEIQTESQYEEFLRPIQAKQDAVEEEMVYYWKNRHWAFGCESYKYLGYELDFADDEGDGEEQGNGEAPPDEEAKTKALRSLPSVEHSQELDGPPRPEPPRHRIPRRRKILDYDSDPDAWHGFKSERNQQNKVEEDAISDSDPGSNWWQDSEREEELVEDDTPLLEWLVKCEEEALANRVEVVQKKEEEHEPELEFTPPTSPDQLTFQERRRHPELVEDSDSELETFRKRFWKSRQRNRRSSSILDPENGNSSNNCDQDQKEEANGDFVFKGSLALENGIEKLWEYYSKQNRYAFTFNAPLPSVQTHQLRRASKAKVHTTFVDSSHESKVIKAEKRSPFDDILTCSSFPHLQARMNRREPVRAVEQVVLSELSHQEKQAPVEKDAAQISLVDVAPALDADKGEEYSGESKLRPDSLVDQPSTPPVANETCEEIKEAQNKQAFAVLEDDASSVADDSSLIQRSTSSDEAAQEEEKIVHSGLLLASIPSTPPRPLSRINLLSQSLSPLDTEVRLLNWVSDVSIPSYICSSGDDFEVQSDHHSLLSSECSDATSPSPLALDEDNEFPDRHPLSDSTESGSSSGEFWRYILHMSDEDSD</sequence>
<evidence type="ECO:0000313" key="2">
    <source>
        <dbReference type="EMBL" id="KAJ3739909.1"/>
    </source>
</evidence>
<feature type="region of interest" description="Disordered" evidence="1">
    <location>
        <begin position="675"/>
        <end position="710"/>
    </location>
</feature>
<accession>A0A9W8NS87</accession>
<dbReference type="EMBL" id="JANVFU010000016">
    <property type="protein sequence ID" value="KAJ3739909.1"/>
    <property type="molecule type" value="Genomic_DNA"/>
</dbReference>